<accession>A0A0U1M4K7</accession>
<dbReference type="EMBL" id="CVMT01000008">
    <property type="protein sequence ID" value="CRG90538.1"/>
    <property type="molecule type" value="Genomic_DNA"/>
</dbReference>
<reference evidence="2 3" key="1">
    <citation type="submission" date="2015-04" db="EMBL/GenBank/DDBJ databases">
        <authorList>
            <person name="Syromyatnikov M.Y."/>
            <person name="Popov V.N."/>
        </authorList>
    </citation>
    <scope>NUCLEOTIDE SEQUENCE [LARGE SCALE GENOMIC DNA]</scope>
    <source>
        <strain evidence="2">WF-38-12</strain>
    </source>
</reference>
<keyword evidence="1" id="KW-1133">Transmembrane helix</keyword>
<dbReference type="OrthoDB" id="67965at2759"/>
<feature type="transmembrane region" description="Helical" evidence="1">
    <location>
        <begin position="102"/>
        <end position="125"/>
    </location>
</feature>
<evidence type="ECO:0000313" key="3">
    <source>
        <dbReference type="Proteomes" id="UP000054383"/>
    </source>
</evidence>
<dbReference type="Proteomes" id="UP000054383">
    <property type="component" value="Unassembled WGS sequence"/>
</dbReference>
<feature type="transmembrane region" description="Helical" evidence="1">
    <location>
        <begin position="178"/>
        <end position="197"/>
    </location>
</feature>
<keyword evidence="1" id="KW-0812">Transmembrane</keyword>
<protein>
    <recommendedName>
        <fullName evidence="4">Steroid 5-alpha reductase C-terminal domain-containing protein</fullName>
    </recommendedName>
</protein>
<feature type="transmembrane region" description="Helical" evidence="1">
    <location>
        <begin position="73"/>
        <end position="95"/>
    </location>
</feature>
<evidence type="ECO:0008006" key="4">
    <source>
        <dbReference type="Google" id="ProtNLM"/>
    </source>
</evidence>
<gene>
    <name evidence="2" type="ORF">PISL3812_07582</name>
</gene>
<dbReference type="Pfam" id="PF06966">
    <property type="entry name" value="DUF1295"/>
    <property type="match status" value="1"/>
</dbReference>
<evidence type="ECO:0000256" key="1">
    <source>
        <dbReference type="SAM" id="Phobius"/>
    </source>
</evidence>
<evidence type="ECO:0000313" key="2">
    <source>
        <dbReference type="EMBL" id="CRG90538.1"/>
    </source>
</evidence>
<dbReference type="AlphaFoldDB" id="A0A0U1M4K7"/>
<dbReference type="STRING" id="28573.A0A0U1M4K7"/>
<dbReference type="OMA" id="ATHINYG"/>
<sequence length="235" mass="26233">MAEKKLHDNVSRNKAPSVLGRTVFVGLRALDTFWQYHLLSRGWSTQLIERLNGRTVQHSQIFWSSGALVSQPYYGVVLALSLLSSIKQIIAMLLVSEQETPVGSAVMVATFNTVINTVNTLLSVWVTTCPASTSHNFSLVLNNTIVLGLAAYAIGILTEMISELQRRAFKRNPANKGYATVTGGIVWGAFTCSFFFYDFATRGVPIMEEYLVYRYGEAYKRIQKKVKYSLIPGIF</sequence>
<organism evidence="2 3">
    <name type="scientific">Talaromyces islandicus</name>
    <name type="common">Penicillium islandicum</name>
    <dbReference type="NCBI Taxonomy" id="28573"/>
    <lineage>
        <taxon>Eukaryota</taxon>
        <taxon>Fungi</taxon>
        <taxon>Dikarya</taxon>
        <taxon>Ascomycota</taxon>
        <taxon>Pezizomycotina</taxon>
        <taxon>Eurotiomycetes</taxon>
        <taxon>Eurotiomycetidae</taxon>
        <taxon>Eurotiales</taxon>
        <taxon>Trichocomaceae</taxon>
        <taxon>Talaromyces</taxon>
        <taxon>Talaromyces sect. Islandici</taxon>
    </lineage>
</organism>
<dbReference type="InterPro" id="IPR010721">
    <property type="entry name" value="UstE-like"/>
</dbReference>
<name>A0A0U1M4K7_TALIS</name>
<keyword evidence="3" id="KW-1185">Reference proteome</keyword>
<proteinExistence type="predicted"/>
<feature type="transmembrane region" description="Helical" evidence="1">
    <location>
        <begin position="137"/>
        <end position="157"/>
    </location>
</feature>
<keyword evidence="1" id="KW-0472">Membrane</keyword>